<feature type="signal peptide" evidence="5">
    <location>
        <begin position="1"/>
        <end position="35"/>
    </location>
</feature>
<dbReference type="Gene3D" id="2.30.29.30">
    <property type="entry name" value="Pleckstrin-homology domain (PH domain)/Phosphotyrosine-binding domain (PTB)"/>
    <property type="match status" value="1"/>
</dbReference>
<dbReference type="Pfam" id="PF02893">
    <property type="entry name" value="GRAM"/>
    <property type="match status" value="1"/>
</dbReference>
<dbReference type="InterPro" id="IPR004182">
    <property type="entry name" value="GRAM"/>
</dbReference>
<dbReference type="AlphaFoldDB" id="A0A3P8WMW8"/>
<evidence type="ECO:0000256" key="2">
    <source>
        <dbReference type="ARBA" id="ARBA00022692"/>
    </source>
</evidence>
<dbReference type="OMA" id="IQICTEA"/>
<organism evidence="7 8">
    <name type="scientific">Cynoglossus semilaevis</name>
    <name type="common">Tongue sole</name>
    <dbReference type="NCBI Taxonomy" id="244447"/>
    <lineage>
        <taxon>Eukaryota</taxon>
        <taxon>Metazoa</taxon>
        <taxon>Chordata</taxon>
        <taxon>Craniata</taxon>
        <taxon>Vertebrata</taxon>
        <taxon>Euteleostomi</taxon>
        <taxon>Actinopterygii</taxon>
        <taxon>Neopterygii</taxon>
        <taxon>Teleostei</taxon>
        <taxon>Neoteleostei</taxon>
        <taxon>Acanthomorphata</taxon>
        <taxon>Carangaria</taxon>
        <taxon>Pleuronectiformes</taxon>
        <taxon>Pleuronectoidei</taxon>
        <taxon>Cynoglossidae</taxon>
        <taxon>Cynoglossinae</taxon>
        <taxon>Cynoglossus</taxon>
    </lineage>
</organism>
<evidence type="ECO:0000313" key="7">
    <source>
        <dbReference type="Ensembl" id="ENSCSEP00000026861.1"/>
    </source>
</evidence>
<evidence type="ECO:0000259" key="6">
    <source>
        <dbReference type="SMART" id="SM00568"/>
    </source>
</evidence>
<evidence type="ECO:0000256" key="3">
    <source>
        <dbReference type="ARBA" id="ARBA00022989"/>
    </source>
</evidence>
<dbReference type="GeneTree" id="ENSGT00940000158013"/>
<protein>
    <recommendedName>
        <fullName evidence="6">GRAM domain-containing protein</fullName>
    </recommendedName>
</protein>
<accession>A0A3P8WMW8</accession>
<dbReference type="Ensembl" id="ENSCSET00000027219.1">
    <property type="protein sequence ID" value="ENSCSEP00000026861.1"/>
    <property type="gene ID" value="ENSCSEG00000017149.1"/>
</dbReference>
<evidence type="ECO:0000256" key="1">
    <source>
        <dbReference type="ARBA" id="ARBA00004167"/>
    </source>
</evidence>
<dbReference type="GO" id="GO:0005886">
    <property type="term" value="C:plasma membrane"/>
    <property type="evidence" value="ECO:0007669"/>
    <property type="project" value="TreeGrafter"/>
</dbReference>
<dbReference type="GO" id="GO:0120020">
    <property type="term" value="F:cholesterol transfer activity"/>
    <property type="evidence" value="ECO:0007669"/>
    <property type="project" value="TreeGrafter"/>
</dbReference>
<keyword evidence="4" id="KW-0472">Membrane</keyword>
<dbReference type="InParanoid" id="A0A3P8WMW8"/>
<dbReference type="STRING" id="244447.ENSCSEP00000026861"/>
<evidence type="ECO:0000313" key="8">
    <source>
        <dbReference type="Proteomes" id="UP000265120"/>
    </source>
</evidence>
<proteinExistence type="predicted"/>
<dbReference type="SMART" id="SM00568">
    <property type="entry name" value="GRAM"/>
    <property type="match status" value="1"/>
</dbReference>
<reference evidence="7" key="2">
    <citation type="submission" date="2025-08" db="UniProtKB">
        <authorList>
            <consortium name="Ensembl"/>
        </authorList>
    </citation>
    <scope>IDENTIFICATION</scope>
</reference>
<keyword evidence="5" id="KW-0732">Signal</keyword>
<dbReference type="FunFam" id="2.30.29.30:FF:000008">
    <property type="entry name" value="GRAM domain containing 1B"/>
    <property type="match status" value="1"/>
</dbReference>
<sequence>HYENNPEHVRPTPANSNVPHVLLLLFLLVFQSSDPQGQCLAAPQTPLPTYKQRYDEFKKLFKELPDTERLVVDYPCALQRDILLQGRLYLSEKWLCFYSNVFRGTKISLTLKDIMTVSKEKTARWIPNAIQINMNTEKFFFTSFSAREKSYQTIFRMWQNTLLNKVKHTHTHTSRFVTFALHGKTYLI</sequence>
<dbReference type="CDD" id="cd13220">
    <property type="entry name" value="PH-GRAM_GRAMDC"/>
    <property type="match status" value="1"/>
</dbReference>
<dbReference type="Proteomes" id="UP000265120">
    <property type="component" value="Chromosome 3"/>
</dbReference>
<feature type="chain" id="PRO_5018155882" description="GRAM domain-containing protein" evidence="5">
    <location>
        <begin position="36"/>
        <end position="188"/>
    </location>
</feature>
<comment type="subcellular location">
    <subcellularLocation>
        <location evidence="1">Membrane</location>
        <topology evidence="1">Single-pass membrane protein</topology>
    </subcellularLocation>
</comment>
<evidence type="ECO:0000256" key="4">
    <source>
        <dbReference type="ARBA" id="ARBA00023136"/>
    </source>
</evidence>
<feature type="domain" description="GRAM" evidence="6">
    <location>
        <begin position="55"/>
        <end position="121"/>
    </location>
</feature>
<dbReference type="GO" id="GO:0015485">
    <property type="term" value="F:cholesterol binding"/>
    <property type="evidence" value="ECO:0007669"/>
    <property type="project" value="TreeGrafter"/>
</dbReference>
<keyword evidence="8" id="KW-1185">Reference proteome</keyword>
<dbReference type="GO" id="GO:0032366">
    <property type="term" value="P:intracellular sterol transport"/>
    <property type="evidence" value="ECO:0007669"/>
    <property type="project" value="TreeGrafter"/>
</dbReference>
<reference evidence="7" key="3">
    <citation type="submission" date="2025-09" db="UniProtKB">
        <authorList>
            <consortium name="Ensembl"/>
        </authorList>
    </citation>
    <scope>IDENTIFICATION</scope>
</reference>
<dbReference type="GO" id="GO:0140268">
    <property type="term" value="C:endoplasmic reticulum-plasma membrane contact site"/>
    <property type="evidence" value="ECO:0007669"/>
    <property type="project" value="TreeGrafter"/>
</dbReference>
<name>A0A3P8WMW8_CYNSE</name>
<dbReference type="InterPro" id="IPR051482">
    <property type="entry name" value="Cholesterol_transport"/>
</dbReference>
<dbReference type="PANTHER" id="PTHR23319:SF1">
    <property type="entry name" value="PROTEIN ASTER-C"/>
    <property type="match status" value="1"/>
</dbReference>
<evidence type="ECO:0000256" key="5">
    <source>
        <dbReference type="SAM" id="SignalP"/>
    </source>
</evidence>
<keyword evidence="3" id="KW-1133">Transmembrane helix</keyword>
<dbReference type="InterPro" id="IPR011993">
    <property type="entry name" value="PH-like_dom_sf"/>
</dbReference>
<dbReference type="PANTHER" id="PTHR23319">
    <property type="entry name" value="GRAM DOMAIN CONTAINING 1B, ISOFORM E"/>
    <property type="match status" value="1"/>
</dbReference>
<keyword evidence="2" id="KW-0812">Transmembrane</keyword>
<dbReference type="GO" id="GO:0005789">
    <property type="term" value="C:endoplasmic reticulum membrane"/>
    <property type="evidence" value="ECO:0007669"/>
    <property type="project" value="TreeGrafter"/>
</dbReference>
<reference evidence="7 8" key="1">
    <citation type="journal article" date="2014" name="Nat. Genet.">
        <title>Whole-genome sequence of a flatfish provides insights into ZW sex chromosome evolution and adaptation to a benthic lifestyle.</title>
        <authorList>
            <person name="Chen S."/>
            <person name="Zhang G."/>
            <person name="Shao C."/>
            <person name="Huang Q."/>
            <person name="Liu G."/>
            <person name="Zhang P."/>
            <person name="Song W."/>
            <person name="An N."/>
            <person name="Chalopin D."/>
            <person name="Volff J.N."/>
            <person name="Hong Y."/>
            <person name="Li Q."/>
            <person name="Sha Z."/>
            <person name="Zhou H."/>
            <person name="Xie M."/>
            <person name="Yu Q."/>
            <person name="Liu Y."/>
            <person name="Xiang H."/>
            <person name="Wang N."/>
            <person name="Wu K."/>
            <person name="Yang C."/>
            <person name="Zhou Q."/>
            <person name="Liao X."/>
            <person name="Yang L."/>
            <person name="Hu Q."/>
            <person name="Zhang J."/>
            <person name="Meng L."/>
            <person name="Jin L."/>
            <person name="Tian Y."/>
            <person name="Lian J."/>
            <person name="Yang J."/>
            <person name="Miao G."/>
            <person name="Liu S."/>
            <person name="Liang Z."/>
            <person name="Yan F."/>
            <person name="Li Y."/>
            <person name="Sun B."/>
            <person name="Zhang H."/>
            <person name="Zhang J."/>
            <person name="Zhu Y."/>
            <person name="Du M."/>
            <person name="Zhao Y."/>
            <person name="Schartl M."/>
            <person name="Tang Q."/>
            <person name="Wang J."/>
        </authorList>
    </citation>
    <scope>NUCLEOTIDE SEQUENCE</scope>
</reference>